<evidence type="ECO:0000313" key="2">
    <source>
        <dbReference type="Proteomes" id="UP001214250"/>
    </source>
</evidence>
<dbReference type="EMBL" id="CP117811">
    <property type="protein sequence ID" value="WDE97127.1"/>
    <property type="molecule type" value="Genomic_DNA"/>
</dbReference>
<gene>
    <name evidence="1" type="ORF">PQO03_04050</name>
</gene>
<name>A0ABY7VSV5_9BACT</name>
<sequence length="193" mass="22017">MRLFLFRHFAHQGKVGAFYGSTNLEIIPRAVSDLSINKDIDVLSSPLLRCQQSLERLGLVARDSLEQAQEVDFGEWEGLSYEEIEKTYPAKVLEWQNDDDFTFPKGESLKDFHARIIELAEIINKQKKDIFLMTHGGVIRYLICHYLGLDFNKSLAFKVDTGSLSTIDIFDEGLGILSSLNLKEEDSWRASLL</sequence>
<proteinExistence type="predicted"/>
<dbReference type="RefSeq" id="WP_274151326.1">
    <property type="nucleotide sequence ID" value="NZ_CP117811.1"/>
</dbReference>
<dbReference type="Gene3D" id="3.40.50.1240">
    <property type="entry name" value="Phosphoglycerate mutase-like"/>
    <property type="match status" value="1"/>
</dbReference>
<accession>A0ABY7VSV5</accession>
<dbReference type="PANTHER" id="PTHR10606">
    <property type="entry name" value="6-PHOSPHOFRUCTO-2-KINASE/FRUCTOSE-2,6-BISPHOSPHATASE"/>
    <property type="match status" value="1"/>
</dbReference>
<dbReference type="Pfam" id="PF00300">
    <property type="entry name" value="His_Phos_1"/>
    <property type="match status" value="1"/>
</dbReference>
<dbReference type="SUPFAM" id="SSF53254">
    <property type="entry name" value="Phosphoglycerate mutase-like"/>
    <property type="match status" value="1"/>
</dbReference>
<dbReference type="InterPro" id="IPR029033">
    <property type="entry name" value="His_PPase_superfam"/>
</dbReference>
<dbReference type="InterPro" id="IPR013078">
    <property type="entry name" value="His_Pase_superF_clade-1"/>
</dbReference>
<protein>
    <submittedName>
        <fullName evidence="1">Histidine phosphatase family protein</fullName>
    </submittedName>
</protein>
<dbReference type="CDD" id="cd07067">
    <property type="entry name" value="HP_PGM_like"/>
    <property type="match status" value="1"/>
</dbReference>
<dbReference type="InterPro" id="IPR003094">
    <property type="entry name" value="6Pfruct_kin"/>
</dbReference>
<dbReference type="SMART" id="SM00855">
    <property type="entry name" value="PGAM"/>
    <property type="match status" value="1"/>
</dbReference>
<organism evidence="1 2">
    <name type="scientific">Lentisphaera profundi</name>
    <dbReference type="NCBI Taxonomy" id="1658616"/>
    <lineage>
        <taxon>Bacteria</taxon>
        <taxon>Pseudomonadati</taxon>
        <taxon>Lentisphaerota</taxon>
        <taxon>Lentisphaeria</taxon>
        <taxon>Lentisphaerales</taxon>
        <taxon>Lentisphaeraceae</taxon>
        <taxon>Lentisphaera</taxon>
    </lineage>
</organism>
<evidence type="ECO:0000313" key="1">
    <source>
        <dbReference type="EMBL" id="WDE97127.1"/>
    </source>
</evidence>
<reference evidence="1 2" key="1">
    <citation type="submission" date="2023-02" db="EMBL/GenBank/DDBJ databases">
        <title>Genome sequence of Lentisphaera profundi SAORIC-696.</title>
        <authorList>
            <person name="Kim e."/>
            <person name="Cho J.-C."/>
            <person name="Choi A."/>
            <person name="Kang I."/>
        </authorList>
    </citation>
    <scope>NUCLEOTIDE SEQUENCE [LARGE SCALE GENOMIC DNA]</scope>
    <source>
        <strain evidence="1 2">SAORIC-696</strain>
    </source>
</reference>
<keyword evidence="2" id="KW-1185">Reference proteome</keyword>
<dbReference type="Proteomes" id="UP001214250">
    <property type="component" value="Chromosome 1"/>
</dbReference>